<evidence type="ECO:0000313" key="2">
    <source>
        <dbReference type="Proteomes" id="UP000276133"/>
    </source>
</evidence>
<dbReference type="AlphaFoldDB" id="A0A3M7S4W1"/>
<organism evidence="1 2">
    <name type="scientific">Brachionus plicatilis</name>
    <name type="common">Marine rotifer</name>
    <name type="synonym">Brachionus muelleri</name>
    <dbReference type="NCBI Taxonomy" id="10195"/>
    <lineage>
        <taxon>Eukaryota</taxon>
        <taxon>Metazoa</taxon>
        <taxon>Spiralia</taxon>
        <taxon>Gnathifera</taxon>
        <taxon>Rotifera</taxon>
        <taxon>Eurotatoria</taxon>
        <taxon>Monogononta</taxon>
        <taxon>Pseudotrocha</taxon>
        <taxon>Ploima</taxon>
        <taxon>Brachionidae</taxon>
        <taxon>Brachionus</taxon>
    </lineage>
</organism>
<dbReference type="EMBL" id="REGN01002062">
    <property type="protein sequence ID" value="RNA30657.1"/>
    <property type="molecule type" value="Genomic_DNA"/>
</dbReference>
<gene>
    <name evidence="1" type="ORF">BpHYR1_011499</name>
</gene>
<accession>A0A3M7S4W1</accession>
<protein>
    <submittedName>
        <fullName evidence="1">Uncharacterized protein</fullName>
    </submittedName>
</protein>
<proteinExistence type="predicted"/>
<keyword evidence="2" id="KW-1185">Reference proteome</keyword>
<sequence>MNLLDSLFHEAVHLKSKCKFWWRSHANLASKQRVKPLPHIRVHHHHLVRDIVLTNFSSALWIQLFEANNFLDYHFYAFCCVVNVATHGSCAIHDKS</sequence>
<reference evidence="1 2" key="1">
    <citation type="journal article" date="2018" name="Sci. Rep.">
        <title>Genomic signatures of local adaptation to the degree of environmental predictability in rotifers.</title>
        <authorList>
            <person name="Franch-Gras L."/>
            <person name="Hahn C."/>
            <person name="Garcia-Roger E.M."/>
            <person name="Carmona M.J."/>
            <person name="Serra M."/>
            <person name="Gomez A."/>
        </authorList>
    </citation>
    <scope>NUCLEOTIDE SEQUENCE [LARGE SCALE GENOMIC DNA]</scope>
    <source>
        <strain evidence="1">HYR1</strain>
    </source>
</reference>
<evidence type="ECO:0000313" key="1">
    <source>
        <dbReference type="EMBL" id="RNA30657.1"/>
    </source>
</evidence>
<name>A0A3M7S4W1_BRAPC</name>
<comment type="caution">
    <text evidence="1">The sequence shown here is derived from an EMBL/GenBank/DDBJ whole genome shotgun (WGS) entry which is preliminary data.</text>
</comment>
<dbReference type="Proteomes" id="UP000276133">
    <property type="component" value="Unassembled WGS sequence"/>
</dbReference>